<name>A0A9N8YX88_9GLOM</name>
<dbReference type="GO" id="GO:0046872">
    <property type="term" value="F:metal ion binding"/>
    <property type="evidence" value="ECO:0007669"/>
    <property type="project" value="UniProtKB-KW"/>
</dbReference>
<feature type="compositionally biased region" description="Polar residues" evidence="3">
    <location>
        <begin position="207"/>
        <end position="227"/>
    </location>
</feature>
<evidence type="ECO:0000256" key="2">
    <source>
        <dbReference type="ARBA" id="ARBA00022801"/>
    </source>
</evidence>
<evidence type="ECO:0000256" key="3">
    <source>
        <dbReference type="SAM" id="MobiDB-lite"/>
    </source>
</evidence>
<dbReference type="GO" id="GO:0005975">
    <property type="term" value="P:carbohydrate metabolic process"/>
    <property type="evidence" value="ECO:0007669"/>
    <property type="project" value="InterPro"/>
</dbReference>
<dbReference type="PANTHER" id="PTHR10587:SF133">
    <property type="entry name" value="CHITIN DEACETYLASE 1-RELATED"/>
    <property type="match status" value="1"/>
</dbReference>
<sequence length="253" mass="28144">MTKVRNAPVRSINATCPTTDTYCHWTCTTCTRNDTDIIRCPNRLDWALTSQTSEVVIAELMHTSAAIKNATGFTPKYMRPPFGDYDDRIRDIATQLGMKPTLWDLDTNDWMSAEDATFNINWITANFTQWVNDPNLKTTGHISLEHDLYNQTSAQIPLVVPILKKANYTIKPVYQCLNDPSPYVESLVTPTPAATTAPPPRAATPTDNPIKSTPTRNSEAPSQTQKSGATKILNNDLLSLSFVVVVLFGSLFY</sequence>
<keyword evidence="2" id="KW-0378">Hydrolase</keyword>
<dbReference type="OrthoDB" id="407355at2759"/>
<organism evidence="5 6">
    <name type="scientific">Racocetra fulgida</name>
    <dbReference type="NCBI Taxonomy" id="60492"/>
    <lineage>
        <taxon>Eukaryota</taxon>
        <taxon>Fungi</taxon>
        <taxon>Fungi incertae sedis</taxon>
        <taxon>Mucoromycota</taxon>
        <taxon>Glomeromycotina</taxon>
        <taxon>Glomeromycetes</taxon>
        <taxon>Diversisporales</taxon>
        <taxon>Gigasporaceae</taxon>
        <taxon>Racocetra</taxon>
    </lineage>
</organism>
<keyword evidence="6" id="KW-1185">Reference proteome</keyword>
<dbReference type="Proteomes" id="UP000789396">
    <property type="component" value="Unassembled WGS sequence"/>
</dbReference>
<dbReference type="InterPro" id="IPR011330">
    <property type="entry name" value="Glyco_hydro/deAcase_b/a-brl"/>
</dbReference>
<dbReference type="PANTHER" id="PTHR10587">
    <property type="entry name" value="GLYCOSYL TRANSFERASE-RELATED"/>
    <property type="match status" value="1"/>
</dbReference>
<comment type="caution">
    <text evidence="5">The sequence shown here is derived from an EMBL/GenBank/DDBJ whole genome shotgun (WGS) entry which is preliminary data.</text>
</comment>
<feature type="domain" description="NodB homology" evidence="4">
    <location>
        <begin position="1"/>
        <end position="171"/>
    </location>
</feature>
<dbReference type="GO" id="GO:0004099">
    <property type="term" value="F:chitin deacetylase activity"/>
    <property type="evidence" value="ECO:0007669"/>
    <property type="project" value="UniProtKB-ARBA"/>
</dbReference>
<dbReference type="Pfam" id="PF01522">
    <property type="entry name" value="Polysacc_deac_1"/>
    <property type="match status" value="1"/>
</dbReference>
<protein>
    <submittedName>
        <fullName evidence="5">18835_t:CDS:1</fullName>
    </submittedName>
</protein>
<dbReference type="InterPro" id="IPR050248">
    <property type="entry name" value="Polysacc_deacetylase_ArnD"/>
</dbReference>
<keyword evidence="1" id="KW-0479">Metal-binding</keyword>
<accession>A0A9N8YX88</accession>
<dbReference type="AlphaFoldDB" id="A0A9N8YX88"/>
<proteinExistence type="predicted"/>
<evidence type="ECO:0000259" key="4">
    <source>
        <dbReference type="PROSITE" id="PS51677"/>
    </source>
</evidence>
<dbReference type="PROSITE" id="PS51677">
    <property type="entry name" value="NODB"/>
    <property type="match status" value="1"/>
</dbReference>
<dbReference type="EMBL" id="CAJVPZ010000163">
    <property type="protein sequence ID" value="CAG8455670.1"/>
    <property type="molecule type" value="Genomic_DNA"/>
</dbReference>
<dbReference type="InterPro" id="IPR002509">
    <property type="entry name" value="NODB_dom"/>
</dbReference>
<evidence type="ECO:0000313" key="5">
    <source>
        <dbReference type="EMBL" id="CAG8455670.1"/>
    </source>
</evidence>
<dbReference type="Gene3D" id="3.20.20.370">
    <property type="entry name" value="Glycoside hydrolase/deacetylase"/>
    <property type="match status" value="1"/>
</dbReference>
<evidence type="ECO:0000256" key="1">
    <source>
        <dbReference type="ARBA" id="ARBA00022723"/>
    </source>
</evidence>
<evidence type="ECO:0000313" key="6">
    <source>
        <dbReference type="Proteomes" id="UP000789396"/>
    </source>
</evidence>
<dbReference type="GO" id="GO:0016020">
    <property type="term" value="C:membrane"/>
    <property type="evidence" value="ECO:0007669"/>
    <property type="project" value="TreeGrafter"/>
</dbReference>
<gene>
    <name evidence="5" type="ORF">RFULGI_LOCUS448</name>
</gene>
<dbReference type="GO" id="GO:0009272">
    <property type="term" value="P:fungal-type cell wall biogenesis"/>
    <property type="evidence" value="ECO:0007669"/>
    <property type="project" value="UniProtKB-ARBA"/>
</dbReference>
<reference evidence="5" key="1">
    <citation type="submission" date="2021-06" db="EMBL/GenBank/DDBJ databases">
        <authorList>
            <person name="Kallberg Y."/>
            <person name="Tangrot J."/>
            <person name="Rosling A."/>
        </authorList>
    </citation>
    <scope>NUCLEOTIDE SEQUENCE</scope>
    <source>
        <strain evidence="5">IN212</strain>
    </source>
</reference>
<feature type="region of interest" description="Disordered" evidence="3">
    <location>
        <begin position="188"/>
        <end position="227"/>
    </location>
</feature>
<dbReference type="SUPFAM" id="SSF88713">
    <property type="entry name" value="Glycoside hydrolase/deacetylase"/>
    <property type="match status" value="1"/>
</dbReference>